<evidence type="ECO:0000313" key="1">
    <source>
        <dbReference type="EMBL" id="KAJ4726467.1"/>
    </source>
</evidence>
<dbReference type="EMBL" id="CM051395">
    <property type="protein sequence ID" value="KAJ4726467.1"/>
    <property type="molecule type" value="Genomic_DNA"/>
</dbReference>
<name>A0ACC1YTA5_MELAZ</name>
<proteinExistence type="predicted"/>
<dbReference type="Proteomes" id="UP001164539">
    <property type="component" value="Chromosome 2"/>
</dbReference>
<keyword evidence="2" id="KW-1185">Reference proteome</keyword>
<gene>
    <name evidence="1" type="ORF">OWV82_005168</name>
</gene>
<accession>A0ACC1YTA5</accession>
<evidence type="ECO:0000313" key="2">
    <source>
        <dbReference type="Proteomes" id="UP001164539"/>
    </source>
</evidence>
<comment type="caution">
    <text evidence="1">The sequence shown here is derived from an EMBL/GenBank/DDBJ whole genome shotgun (WGS) entry which is preliminary data.</text>
</comment>
<sequence length="686" mass="76954">MEEAIGVVELEDINALYALIRRDPNFLENIDRIPFVDTPLHAAAKTGNTDVVIEIMRLKPSFATKLNPEGYSPMHLALQSGQTQTVLQLLLIDPELVRVKGRAGITPLHYASEKGDIYLLTRFLSVCPKSVEAVTNQGETALHMALKNDKVEAFEVLTRRPPWLGGEEAQYCNKRIFNWKDKDGNTLLHIATSKNQFQVVRCLLDRKVEVNPRNLDGLTPLDIILDQIESRNEEIENMLRNAEALEATSLPIIDNYTHSLRTDQGLNEAAQVGNVDALYELILEDAYLLDRIDQVPFIDTPLHIAASAGNIQFALEIMRLKPSFARKQNRHGFTPMHLALQNEQTQMVLRFLDVDRKLVRVQGREGKTSLHYAAEKGNVGLLSEFLVTCPESIKDVTIRKETALHIAVENNKLEVLDILLNWLQYVGMHEILMWTDDKGNTLLHIAISRSHIQMVRLLLASKVERTVRNSAGLTALDVLEDQLQSQPEFEEMKRIVRASHSCAGYCDSMLRRACAVKRTSHPVVDITDSLREKVTCFQKIRLYLYRSSMCITNENRDAVLVVAVLIATATYQAALTPSAVIEGSGKTDSTFNNEIVGEESYALPYGSSHLSPTVIKVLRSLFLVGNVAAFSISMLVIRRNLPNGTSTSLLAASFITSSNRRFMKVSASILKHYRSFRNEMTANATH</sequence>
<organism evidence="1 2">
    <name type="scientific">Melia azedarach</name>
    <name type="common">Chinaberry tree</name>
    <dbReference type="NCBI Taxonomy" id="155640"/>
    <lineage>
        <taxon>Eukaryota</taxon>
        <taxon>Viridiplantae</taxon>
        <taxon>Streptophyta</taxon>
        <taxon>Embryophyta</taxon>
        <taxon>Tracheophyta</taxon>
        <taxon>Spermatophyta</taxon>
        <taxon>Magnoliopsida</taxon>
        <taxon>eudicotyledons</taxon>
        <taxon>Gunneridae</taxon>
        <taxon>Pentapetalae</taxon>
        <taxon>rosids</taxon>
        <taxon>malvids</taxon>
        <taxon>Sapindales</taxon>
        <taxon>Meliaceae</taxon>
        <taxon>Melia</taxon>
    </lineage>
</organism>
<reference evidence="1 2" key="1">
    <citation type="journal article" date="2023" name="Science">
        <title>Complex scaffold remodeling in plant triterpene biosynthesis.</title>
        <authorList>
            <person name="De La Pena R."/>
            <person name="Hodgson H."/>
            <person name="Liu J.C."/>
            <person name="Stephenson M.J."/>
            <person name="Martin A.C."/>
            <person name="Owen C."/>
            <person name="Harkess A."/>
            <person name="Leebens-Mack J."/>
            <person name="Jimenez L.E."/>
            <person name="Osbourn A."/>
            <person name="Sattely E.S."/>
        </authorList>
    </citation>
    <scope>NUCLEOTIDE SEQUENCE [LARGE SCALE GENOMIC DNA]</scope>
    <source>
        <strain evidence="2">cv. JPN11</strain>
        <tissue evidence="1">Leaf</tissue>
    </source>
</reference>
<protein>
    <submittedName>
        <fullName evidence="1">Ankyrin repeat-containing protein</fullName>
    </submittedName>
</protein>